<sequence length="148" mass="16616">MVKTGGRTMKLLRIGLTFGNGRTLSHELKQIERLWRLGTLEVDKNRTVTSFAEGWTRWEGPNRLSLQVLMDFNESLVFNRVVDLGRSGRPVKRGCRLGASTGMGGHLVLLIGQLGRSVLMADPDGRPLEDRTLYVRSVRGQLLLRRSS</sequence>
<evidence type="ECO:0000313" key="1">
    <source>
        <dbReference type="EMBL" id="KOM42643.1"/>
    </source>
</evidence>
<name>A0A0L9UIQ1_PHAAN</name>
<dbReference type="AlphaFoldDB" id="A0A0L9UIQ1"/>
<evidence type="ECO:0000313" key="2">
    <source>
        <dbReference type="Proteomes" id="UP000053144"/>
    </source>
</evidence>
<accession>A0A0L9UIQ1</accession>
<protein>
    <submittedName>
        <fullName evidence="1">Uncharacterized protein</fullName>
    </submittedName>
</protein>
<organism evidence="1 2">
    <name type="scientific">Phaseolus angularis</name>
    <name type="common">Azuki bean</name>
    <name type="synonym">Vigna angularis</name>
    <dbReference type="NCBI Taxonomy" id="3914"/>
    <lineage>
        <taxon>Eukaryota</taxon>
        <taxon>Viridiplantae</taxon>
        <taxon>Streptophyta</taxon>
        <taxon>Embryophyta</taxon>
        <taxon>Tracheophyta</taxon>
        <taxon>Spermatophyta</taxon>
        <taxon>Magnoliopsida</taxon>
        <taxon>eudicotyledons</taxon>
        <taxon>Gunneridae</taxon>
        <taxon>Pentapetalae</taxon>
        <taxon>rosids</taxon>
        <taxon>fabids</taxon>
        <taxon>Fabales</taxon>
        <taxon>Fabaceae</taxon>
        <taxon>Papilionoideae</taxon>
        <taxon>50 kb inversion clade</taxon>
        <taxon>NPAAA clade</taxon>
        <taxon>indigoferoid/millettioid clade</taxon>
        <taxon>Phaseoleae</taxon>
        <taxon>Vigna</taxon>
    </lineage>
</organism>
<gene>
    <name evidence="1" type="ORF">LR48_Vigan05g024700</name>
</gene>
<dbReference type="EMBL" id="CM003375">
    <property type="protein sequence ID" value="KOM42643.1"/>
    <property type="molecule type" value="Genomic_DNA"/>
</dbReference>
<reference evidence="2" key="1">
    <citation type="journal article" date="2015" name="Proc. Natl. Acad. Sci. U.S.A.">
        <title>Genome sequencing of adzuki bean (Vigna angularis) provides insight into high starch and low fat accumulation and domestication.</title>
        <authorList>
            <person name="Yang K."/>
            <person name="Tian Z."/>
            <person name="Chen C."/>
            <person name="Luo L."/>
            <person name="Zhao B."/>
            <person name="Wang Z."/>
            <person name="Yu L."/>
            <person name="Li Y."/>
            <person name="Sun Y."/>
            <person name="Li W."/>
            <person name="Chen Y."/>
            <person name="Li Y."/>
            <person name="Zhang Y."/>
            <person name="Ai D."/>
            <person name="Zhao J."/>
            <person name="Shang C."/>
            <person name="Ma Y."/>
            <person name="Wu B."/>
            <person name="Wang M."/>
            <person name="Gao L."/>
            <person name="Sun D."/>
            <person name="Zhang P."/>
            <person name="Guo F."/>
            <person name="Wang W."/>
            <person name="Li Y."/>
            <person name="Wang J."/>
            <person name="Varshney R.K."/>
            <person name="Wang J."/>
            <person name="Ling H.Q."/>
            <person name="Wan P."/>
        </authorList>
    </citation>
    <scope>NUCLEOTIDE SEQUENCE</scope>
    <source>
        <strain evidence="2">cv. Jingnong 6</strain>
    </source>
</reference>
<dbReference type="Proteomes" id="UP000053144">
    <property type="component" value="Chromosome 5"/>
</dbReference>
<proteinExistence type="predicted"/>
<dbReference type="Gramene" id="KOM42643">
    <property type="protein sequence ID" value="KOM42643"/>
    <property type="gene ID" value="LR48_Vigan05g024700"/>
</dbReference>